<name>A0A9D4B956_DREPO</name>
<comment type="caution">
    <text evidence="2">The sequence shown here is derived from an EMBL/GenBank/DDBJ whole genome shotgun (WGS) entry which is preliminary data.</text>
</comment>
<proteinExistence type="predicted"/>
<feature type="compositionally biased region" description="Polar residues" evidence="1">
    <location>
        <begin position="16"/>
        <end position="31"/>
    </location>
</feature>
<keyword evidence="3" id="KW-1185">Reference proteome</keyword>
<evidence type="ECO:0000313" key="2">
    <source>
        <dbReference type="EMBL" id="KAH3693936.1"/>
    </source>
</evidence>
<accession>A0A9D4B956</accession>
<reference evidence="2" key="2">
    <citation type="submission" date="2020-11" db="EMBL/GenBank/DDBJ databases">
        <authorList>
            <person name="McCartney M.A."/>
            <person name="Auch B."/>
            <person name="Kono T."/>
            <person name="Mallez S."/>
            <person name="Becker A."/>
            <person name="Gohl D.M."/>
            <person name="Silverstein K.A.T."/>
            <person name="Koren S."/>
            <person name="Bechman K.B."/>
            <person name="Herman A."/>
            <person name="Abrahante J.E."/>
            <person name="Garbe J."/>
        </authorList>
    </citation>
    <scope>NUCLEOTIDE SEQUENCE</scope>
    <source>
        <strain evidence="2">Duluth1</strain>
        <tissue evidence="2">Whole animal</tissue>
    </source>
</reference>
<dbReference type="EMBL" id="JAIWYP010000016">
    <property type="protein sequence ID" value="KAH3693936.1"/>
    <property type="molecule type" value="Genomic_DNA"/>
</dbReference>
<organism evidence="2 3">
    <name type="scientific">Dreissena polymorpha</name>
    <name type="common">Zebra mussel</name>
    <name type="synonym">Mytilus polymorpha</name>
    <dbReference type="NCBI Taxonomy" id="45954"/>
    <lineage>
        <taxon>Eukaryota</taxon>
        <taxon>Metazoa</taxon>
        <taxon>Spiralia</taxon>
        <taxon>Lophotrochozoa</taxon>
        <taxon>Mollusca</taxon>
        <taxon>Bivalvia</taxon>
        <taxon>Autobranchia</taxon>
        <taxon>Heteroconchia</taxon>
        <taxon>Euheterodonta</taxon>
        <taxon>Imparidentia</taxon>
        <taxon>Neoheterodontei</taxon>
        <taxon>Myida</taxon>
        <taxon>Dreissenoidea</taxon>
        <taxon>Dreissenidae</taxon>
        <taxon>Dreissena</taxon>
    </lineage>
</organism>
<dbReference type="AlphaFoldDB" id="A0A9D4B956"/>
<sequence>MLSLEKQMKEEPKDAGSSNNDFYCRDNNQNRLGRYTPNCGNYHGANRGSYRVGNRGGNSQREGSHNNTSQNNPKD</sequence>
<evidence type="ECO:0000256" key="1">
    <source>
        <dbReference type="SAM" id="MobiDB-lite"/>
    </source>
</evidence>
<gene>
    <name evidence="2" type="ORF">DPMN_081375</name>
</gene>
<feature type="compositionally biased region" description="Polar residues" evidence="1">
    <location>
        <begin position="57"/>
        <end position="75"/>
    </location>
</feature>
<reference evidence="2" key="1">
    <citation type="journal article" date="2019" name="bioRxiv">
        <title>The Genome of the Zebra Mussel, Dreissena polymorpha: A Resource for Invasive Species Research.</title>
        <authorList>
            <person name="McCartney M.A."/>
            <person name="Auch B."/>
            <person name="Kono T."/>
            <person name="Mallez S."/>
            <person name="Zhang Y."/>
            <person name="Obille A."/>
            <person name="Becker A."/>
            <person name="Abrahante J.E."/>
            <person name="Garbe J."/>
            <person name="Badalamenti J.P."/>
            <person name="Herman A."/>
            <person name="Mangelson H."/>
            <person name="Liachko I."/>
            <person name="Sullivan S."/>
            <person name="Sone E.D."/>
            <person name="Koren S."/>
            <person name="Silverstein K.A.T."/>
            <person name="Beckman K.B."/>
            <person name="Gohl D.M."/>
        </authorList>
    </citation>
    <scope>NUCLEOTIDE SEQUENCE</scope>
    <source>
        <strain evidence="2">Duluth1</strain>
        <tissue evidence="2">Whole animal</tissue>
    </source>
</reference>
<dbReference type="Proteomes" id="UP000828390">
    <property type="component" value="Unassembled WGS sequence"/>
</dbReference>
<feature type="compositionally biased region" description="Basic and acidic residues" evidence="1">
    <location>
        <begin position="1"/>
        <end position="14"/>
    </location>
</feature>
<evidence type="ECO:0000313" key="3">
    <source>
        <dbReference type="Proteomes" id="UP000828390"/>
    </source>
</evidence>
<protein>
    <submittedName>
        <fullName evidence="2">Uncharacterized protein</fullName>
    </submittedName>
</protein>
<feature type="region of interest" description="Disordered" evidence="1">
    <location>
        <begin position="1"/>
        <end position="75"/>
    </location>
</feature>